<dbReference type="GO" id="GO:0000723">
    <property type="term" value="P:telomere maintenance"/>
    <property type="evidence" value="ECO:0007669"/>
    <property type="project" value="TreeGrafter"/>
</dbReference>
<dbReference type="InterPro" id="IPR022031">
    <property type="entry name" value="Rif1_N"/>
</dbReference>
<evidence type="ECO:0000256" key="7">
    <source>
        <dbReference type="SAM" id="MobiDB-lite"/>
    </source>
</evidence>
<dbReference type="InterPro" id="IPR016024">
    <property type="entry name" value="ARM-type_fold"/>
</dbReference>
<accession>A0AAN6RZK4</accession>
<comment type="caution">
    <text evidence="9">The sequence shown here is derived from an EMBL/GenBank/DDBJ whole genome shotgun (WGS) entry which is preliminary data.</text>
</comment>
<feature type="region of interest" description="Disordered" evidence="7">
    <location>
        <begin position="1177"/>
        <end position="1249"/>
    </location>
</feature>
<evidence type="ECO:0000313" key="10">
    <source>
        <dbReference type="Proteomes" id="UP001303473"/>
    </source>
</evidence>
<dbReference type="SUPFAM" id="SSF48371">
    <property type="entry name" value="ARM repeat"/>
    <property type="match status" value="1"/>
</dbReference>
<evidence type="ECO:0000313" key="9">
    <source>
        <dbReference type="EMBL" id="KAK3934939.1"/>
    </source>
</evidence>
<feature type="compositionally biased region" description="Polar residues" evidence="7">
    <location>
        <begin position="46"/>
        <end position="59"/>
    </location>
</feature>
<reference evidence="10" key="1">
    <citation type="journal article" date="2023" name="Mol. Phylogenet. Evol.">
        <title>Genome-scale phylogeny and comparative genomics of the fungal order Sordariales.</title>
        <authorList>
            <person name="Hensen N."/>
            <person name="Bonometti L."/>
            <person name="Westerberg I."/>
            <person name="Brannstrom I.O."/>
            <person name="Guillou S."/>
            <person name="Cros-Aarteil S."/>
            <person name="Calhoun S."/>
            <person name="Haridas S."/>
            <person name="Kuo A."/>
            <person name="Mondo S."/>
            <person name="Pangilinan J."/>
            <person name="Riley R."/>
            <person name="LaButti K."/>
            <person name="Andreopoulos B."/>
            <person name="Lipzen A."/>
            <person name="Chen C."/>
            <person name="Yan M."/>
            <person name="Daum C."/>
            <person name="Ng V."/>
            <person name="Clum A."/>
            <person name="Steindorff A."/>
            <person name="Ohm R.A."/>
            <person name="Martin F."/>
            <person name="Silar P."/>
            <person name="Natvig D.O."/>
            <person name="Lalanne C."/>
            <person name="Gautier V."/>
            <person name="Ament-Velasquez S.L."/>
            <person name="Kruys A."/>
            <person name="Hutchinson M.I."/>
            <person name="Powell A.J."/>
            <person name="Barry K."/>
            <person name="Miller A.N."/>
            <person name="Grigoriev I.V."/>
            <person name="Debuchy R."/>
            <person name="Gladieux P."/>
            <person name="Hiltunen Thoren M."/>
            <person name="Johannesson H."/>
        </authorList>
    </citation>
    <scope>NUCLEOTIDE SEQUENCE [LARGE SCALE GENOMIC DNA]</scope>
    <source>
        <strain evidence="10">CBS 340.73</strain>
    </source>
</reference>
<feature type="compositionally biased region" description="Polar residues" evidence="7">
    <location>
        <begin position="1523"/>
        <end position="1542"/>
    </location>
</feature>
<feature type="region of interest" description="Disordered" evidence="7">
    <location>
        <begin position="82"/>
        <end position="104"/>
    </location>
</feature>
<feature type="compositionally biased region" description="Basic and acidic residues" evidence="7">
    <location>
        <begin position="1177"/>
        <end position="1188"/>
    </location>
</feature>
<feature type="compositionally biased region" description="Polar residues" evidence="7">
    <location>
        <begin position="1431"/>
        <end position="1440"/>
    </location>
</feature>
<dbReference type="Proteomes" id="UP001303473">
    <property type="component" value="Unassembled WGS sequence"/>
</dbReference>
<feature type="compositionally biased region" description="Acidic residues" evidence="7">
    <location>
        <begin position="1349"/>
        <end position="1358"/>
    </location>
</feature>
<comment type="subcellular location">
    <subcellularLocation>
        <location evidence="2">Chromosome</location>
        <location evidence="2">Telomere</location>
    </subcellularLocation>
    <subcellularLocation>
        <location evidence="1">Nucleus</location>
    </subcellularLocation>
</comment>
<gene>
    <name evidence="9" type="ORF">QBC46DRAFT_424438</name>
</gene>
<protein>
    <submittedName>
        <fullName evidence="9">Telomere length regulator protein rif1</fullName>
    </submittedName>
</protein>
<keyword evidence="4" id="KW-0779">Telomere</keyword>
<organism evidence="9 10">
    <name type="scientific">Diplogelasinospora grovesii</name>
    <dbReference type="NCBI Taxonomy" id="303347"/>
    <lineage>
        <taxon>Eukaryota</taxon>
        <taxon>Fungi</taxon>
        <taxon>Dikarya</taxon>
        <taxon>Ascomycota</taxon>
        <taxon>Pezizomycotina</taxon>
        <taxon>Sordariomycetes</taxon>
        <taxon>Sordariomycetidae</taxon>
        <taxon>Sordariales</taxon>
        <taxon>Diplogelasinosporaceae</taxon>
        <taxon>Diplogelasinospora</taxon>
    </lineage>
</organism>
<feature type="region of interest" description="Disordered" evidence="7">
    <location>
        <begin position="1074"/>
        <end position="1164"/>
    </location>
</feature>
<sequence length="1763" mass="195973">MSSLLDVLPPRPPTPPRGTHNEASIPPRQAFENSLDELLSLHTPPNGHSPSSCSIATTSTSRRRKKVLFSVQAEYKEAPVYTEGEARKQQQPTPVSLPRSASKPVKSILKITTQSSNPLDFRNGSASDTSDPNVNLATMLESTIQQLAGGDRDSKVDAYMMLTRALKVSNNLPDRVALQEKMSLFTQFMQRDMVARTPEGSLDASLVNHALNLLITFLHFPAIASTITNDFGVWLVDHCIRSFEDASAPKDVARHLMQVIHIQSFSSKVMTSDRVGRLVASLHNIEEHLKGKSIIMSRVLIYRKLVKQSRQLMLVHSDWLFDLFTDMLSSLKDIRSSAIALGLEAAFSMGHEKQLSRKVMEVFNLPFEEKRYIEFYEERLRTMAKDKHDSAVVPQIWSVVILLLRVPLDKWEFLDPWLHIIQNCFNSSDFPTKISANHAWSRLVYLMHLEERSFSKNLSILSKPLISQLKRKGAGRTSEELRRAVLGGVCNLLYYTFKPSTNPALLDGCWDNTVKPLIAQLIDSKAEGAQENLRIASAILCGLFDCATPRLWREDHIVESALVKPEELPPIDAKWTRRNAARVFTTIEPILERDFLALADDASATSKLWRTLVATVASAASKEIKVSKDTTAFVADAFNVLQRIWRRGLSSEGGLQSEAVNFLLAVRAYLEAMISSLGLLPFTEKPGKNQGLAKVPLHVLFSFLSALPPGVPDDNDFAEFLTSIFAPFFAPKSDKAKMDLAQDLLSNIPMDVPRPYGTWLLVAGSISCWLEPGHNSHHSTGSSNETPVGHDYREIVRLLERGLRSTPNLPWDLWQPLFCALFDRARDETGDAGVAIVAIEPLAKVVTDQFALRGTGKMSSNIVRCVSELLSVATQPRDRQAVDAARRRLWGTALAGSRSASFDTFDNLYKAVNTVLEYLYEEFDSAEAGDAADAAAHLLKEVGGFFDRCNRQLFFKTLAVLQDGLLPWLRDTRKLLGSRTSAVLAMAKSLWDKLSNLIADSEHPEQQLDALTPLFCATFNSSHRYIVNSSVSLWNRLFENVEDLQYPAELKEALIQLQPHVDIVLPGLDVSSGEDAGAGQHPSFVESLDDLSLPKLPSATSSRRGTPRASQPLPGSSKKLVASAKEQLDIAPEPKATRKPRRTTTPKLRHEDSQIQFAAIDPAPAANEYLESQVLTERQKEVRERQKENAGLFPEIRSSPGPKSHNAEHIVPSSPDLPENPTRNRQAATPEREGRFDDYVTSTPTPRRGQAVAILDQAMTDPPSSPPEPRRNPLAAEIRSRSASHSLLEEWQFSSSPISGSPNPIRQTDAVPEHAMEDDVVDETTLPEVEETQPGTHQYATADDKNEQDVDMDDEMVEDSAVFDNHEVDLATTPEPPNPPVTETPSTPPDRHIDASRPKETPKSDNDEFVDAPSSPLPPSPKRSKRIAEASKTSSNNLSFDMNEADERSLLRLVVELDAGKVDPTEYQRTSESPKKKKTPPPPQHPEQGRTPVQDCIVVNSGGRSSTRRSSRRAASRQKSASVTIPSSVVEEQQEPRSSPVTSREGRLQKRKRASSKANETANEVAAEGRKKKRRSEPEPAPVNEAESEDQVLDSQLSQVEEAVVKMEPVDEEATTSSIESFRSSPVEVKSEDEQEQPVAAAQTEQGGDVETISLLSDDQEVQSQIALESQSFSERLQSVHEETPTEPDEAVQDVDMPDSQAQAEEQEEQQPEGQKEKLRRMLRESLGELRSASLSRTEVYEIEDLFMDMRRELYEAERRGRA</sequence>
<keyword evidence="6" id="KW-0131">Cell cycle</keyword>
<dbReference type="GO" id="GO:0140445">
    <property type="term" value="C:chromosome, telomeric repeat region"/>
    <property type="evidence" value="ECO:0007669"/>
    <property type="project" value="TreeGrafter"/>
</dbReference>
<feature type="region of interest" description="Disordered" evidence="7">
    <location>
        <begin position="1458"/>
        <end position="1650"/>
    </location>
</feature>
<feature type="region of interest" description="Disordered" evidence="7">
    <location>
        <begin position="1673"/>
        <end position="1719"/>
    </location>
</feature>
<feature type="domain" description="Telomere-associated protein Rif1 N-terminal" evidence="8">
    <location>
        <begin position="147"/>
        <end position="514"/>
    </location>
</feature>
<evidence type="ECO:0000259" key="8">
    <source>
        <dbReference type="Pfam" id="PF12231"/>
    </source>
</evidence>
<dbReference type="PANTHER" id="PTHR22928:SF3">
    <property type="entry name" value="TELOMERE-ASSOCIATED PROTEIN RIF1"/>
    <property type="match status" value="1"/>
</dbReference>
<feature type="compositionally biased region" description="Basic and acidic residues" evidence="7">
    <location>
        <begin position="1389"/>
        <end position="1406"/>
    </location>
</feature>
<dbReference type="Pfam" id="PF12231">
    <property type="entry name" value="Rif1_N"/>
    <property type="match status" value="1"/>
</dbReference>
<feature type="compositionally biased region" description="Low complexity" evidence="7">
    <location>
        <begin position="1294"/>
        <end position="1305"/>
    </location>
</feature>
<proteinExistence type="predicted"/>
<name>A0AAN6RZK4_9PEZI</name>
<keyword evidence="10" id="KW-1185">Reference proteome</keyword>
<feature type="region of interest" description="Disordered" evidence="7">
    <location>
        <begin position="1292"/>
        <end position="1443"/>
    </location>
</feature>
<evidence type="ECO:0000256" key="3">
    <source>
        <dbReference type="ARBA" id="ARBA00022454"/>
    </source>
</evidence>
<keyword evidence="3" id="KW-0158">Chromosome</keyword>
<evidence type="ECO:0000256" key="1">
    <source>
        <dbReference type="ARBA" id="ARBA00004123"/>
    </source>
</evidence>
<dbReference type="EMBL" id="MU853950">
    <property type="protein sequence ID" value="KAK3934939.1"/>
    <property type="molecule type" value="Genomic_DNA"/>
</dbReference>
<dbReference type="PANTHER" id="PTHR22928">
    <property type="entry name" value="TELOMERE-ASSOCIATED PROTEIN RIF1"/>
    <property type="match status" value="1"/>
</dbReference>
<evidence type="ECO:0000256" key="4">
    <source>
        <dbReference type="ARBA" id="ARBA00022895"/>
    </source>
</evidence>
<feature type="compositionally biased region" description="Pro residues" evidence="7">
    <location>
        <begin position="1374"/>
        <end position="1388"/>
    </location>
</feature>
<feature type="compositionally biased region" description="Polar residues" evidence="7">
    <location>
        <begin position="1615"/>
        <end position="1624"/>
    </location>
</feature>
<dbReference type="GO" id="GO:0005634">
    <property type="term" value="C:nucleus"/>
    <property type="evidence" value="ECO:0007669"/>
    <property type="project" value="UniProtKB-SubCell"/>
</dbReference>
<keyword evidence="5" id="KW-0539">Nucleus</keyword>
<feature type="compositionally biased region" description="Basic residues" evidence="7">
    <location>
        <begin position="1506"/>
        <end position="1516"/>
    </location>
</feature>
<evidence type="ECO:0000256" key="5">
    <source>
        <dbReference type="ARBA" id="ARBA00023242"/>
    </source>
</evidence>
<feature type="region of interest" description="Disordered" evidence="7">
    <location>
        <begin position="1"/>
        <end position="59"/>
    </location>
</feature>
<evidence type="ECO:0000256" key="2">
    <source>
        <dbReference type="ARBA" id="ARBA00004574"/>
    </source>
</evidence>
<feature type="compositionally biased region" description="Acidic residues" evidence="7">
    <location>
        <begin position="1685"/>
        <end position="1697"/>
    </location>
</feature>
<evidence type="ECO:0000256" key="6">
    <source>
        <dbReference type="ARBA" id="ARBA00023306"/>
    </source>
</evidence>